<protein>
    <submittedName>
        <fullName evidence="1">Uncharacterized protein</fullName>
    </submittedName>
</protein>
<evidence type="ECO:0000313" key="1">
    <source>
        <dbReference type="EnsemblPlants" id="ORUFI03G29940.1"/>
    </source>
</evidence>
<proteinExistence type="predicted"/>
<dbReference type="Gramene" id="ORUFI03G29940.1">
    <property type="protein sequence ID" value="ORUFI03G29940.1"/>
    <property type="gene ID" value="ORUFI03G29940"/>
</dbReference>
<accession>A0A0E0NZ98</accession>
<evidence type="ECO:0000313" key="2">
    <source>
        <dbReference type="Proteomes" id="UP000008022"/>
    </source>
</evidence>
<dbReference type="Proteomes" id="UP000008022">
    <property type="component" value="Unassembled WGS sequence"/>
</dbReference>
<reference evidence="1" key="2">
    <citation type="submission" date="2015-06" db="UniProtKB">
        <authorList>
            <consortium name="EnsemblPlants"/>
        </authorList>
    </citation>
    <scope>IDENTIFICATION</scope>
</reference>
<sequence length="89" mass="9442">METTDGTNGKLASEPSVEMDDYGKLPWLEAERRCNIYSMLRVDETRLSIQAGMADGYRRRALMAASTLVPATCGSAGGMPCVPAARGGG</sequence>
<dbReference type="EnsemblPlants" id="ORUFI03G29940.1">
    <property type="protein sequence ID" value="ORUFI03G29940.1"/>
    <property type="gene ID" value="ORUFI03G29940"/>
</dbReference>
<dbReference type="HOGENOM" id="CLU_2461315_0_0_1"/>
<dbReference type="AlphaFoldDB" id="A0A0E0NZ98"/>
<keyword evidence="2" id="KW-1185">Reference proteome</keyword>
<reference evidence="2" key="1">
    <citation type="submission" date="2013-06" db="EMBL/GenBank/DDBJ databases">
        <authorList>
            <person name="Zhao Q."/>
        </authorList>
    </citation>
    <scope>NUCLEOTIDE SEQUENCE</scope>
    <source>
        <strain evidence="2">cv. W1943</strain>
    </source>
</reference>
<organism evidence="1 2">
    <name type="scientific">Oryza rufipogon</name>
    <name type="common">Brownbeard rice</name>
    <name type="synonym">Asian wild rice</name>
    <dbReference type="NCBI Taxonomy" id="4529"/>
    <lineage>
        <taxon>Eukaryota</taxon>
        <taxon>Viridiplantae</taxon>
        <taxon>Streptophyta</taxon>
        <taxon>Embryophyta</taxon>
        <taxon>Tracheophyta</taxon>
        <taxon>Spermatophyta</taxon>
        <taxon>Magnoliopsida</taxon>
        <taxon>Liliopsida</taxon>
        <taxon>Poales</taxon>
        <taxon>Poaceae</taxon>
        <taxon>BOP clade</taxon>
        <taxon>Oryzoideae</taxon>
        <taxon>Oryzeae</taxon>
        <taxon>Oryzinae</taxon>
        <taxon>Oryza</taxon>
    </lineage>
</organism>
<name>A0A0E0NZ98_ORYRU</name>